<evidence type="ECO:0000256" key="5">
    <source>
        <dbReference type="SAM" id="MobiDB-lite"/>
    </source>
</evidence>
<feature type="region of interest" description="Disordered" evidence="5">
    <location>
        <begin position="1657"/>
        <end position="1690"/>
    </location>
</feature>
<dbReference type="SUPFAM" id="SSF56112">
    <property type="entry name" value="Protein kinase-like (PK-like)"/>
    <property type="match status" value="1"/>
</dbReference>
<protein>
    <recommendedName>
        <fullName evidence="6">Protein kinase domain-containing protein</fullName>
    </recommendedName>
</protein>
<dbReference type="InterPro" id="IPR011009">
    <property type="entry name" value="Kinase-like_dom_sf"/>
</dbReference>
<feature type="region of interest" description="Disordered" evidence="5">
    <location>
        <begin position="85"/>
        <end position="186"/>
    </location>
</feature>
<dbReference type="PANTHER" id="PTHR48016:SF56">
    <property type="entry name" value="MAPKK KINASE"/>
    <property type="match status" value="1"/>
</dbReference>
<accession>A0A836HLA0</accession>
<keyword evidence="3" id="KW-0418">Kinase</keyword>
<feature type="compositionally biased region" description="Low complexity" evidence="5">
    <location>
        <begin position="87"/>
        <end position="99"/>
    </location>
</feature>
<feature type="compositionally biased region" description="Low complexity" evidence="5">
    <location>
        <begin position="295"/>
        <end position="309"/>
    </location>
</feature>
<feature type="region of interest" description="Disordered" evidence="5">
    <location>
        <begin position="1306"/>
        <end position="1354"/>
    </location>
</feature>
<feature type="region of interest" description="Disordered" evidence="5">
    <location>
        <begin position="847"/>
        <end position="871"/>
    </location>
</feature>
<keyword evidence="4" id="KW-0067">ATP-binding</keyword>
<dbReference type="Pfam" id="PF00069">
    <property type="entry name" value="Pkinase"/>
    <property type="match status" value="2"/>
</dbReference>
<comment type="caution">
    <text evidence="7">The sequence shown here is derived from an EMBL/GenBank/DDBJ whole genome shotgun (WGS) entry which is preliminary data.</text>
</comment>
<dbReference type="SMART" id="SM00220">
    <property type="entry name" value="S_TKc"/>
    <property type="match status" value="1"/>
</dbReference>
<evidence type="ECO:0000256" key="1">
    <source>
        <dbReference type="ARBA" id="ARBA00022679"/>
    </source>
</evidence>
<feature type="compositionally biased region" description="Polar residues" evidence="5">
    <location>
        <begin position="1036"/>
        <end position="1051"/>
    </location>
</feature>
<feature type="compositionally biased region" description="Polar residues" evidence="5">
    <location>
        <begin position="374"/>
        <end position="384"/>
    </location>
</feature>
<organism evidence="7 8">
    <name type="scientific">Leishmania martiniquensis</name>
    <dbReference type="NCBI Taxonomy" id="1580590"/>
    <lineage>
        <taxon>Eukaryota</taxon>
        <taxon>Discoba</taxon>
        <taxon>Euglenozoa</taxon>
        <taxon>Kinetoplastea</taxon>
        <taxon>Metakinetoplastina</taxon>
        <taxon>Trypanosomatida</taxon>
        <taxon>Trypanosomatidae</taxon>
        <taxon>Leishmaniinae</taxon>
        <taxon>Leishmania</taxon>
    </lineage>
</organism>
<keyword evidence="1" id="KW-0808">Transferase</keyword>
<dbReference type="KEGG" id="lmat:92517217"/>
<feature type="compositionally biased region" description="Low complexity" evidence="5">
    <location>
        <begin position="402"/>
        <end position="413"/>
    </location>
</feature>
<dbReference type="FunFam" id="1.10.510.10:FF:001375">
    <property type="entry name" value="Protein kinase, putative"/>
    <property type="match status" value="1"/>
</dbReference>
<feature type="region of interest" description="Disordered" evidence="5">
    <location>
        <begin position="286"/>
        <end position="314"/>
    </location>
</feature>
<feature type="region of interest" description="Disordered" evidence="5">
    <location>
        <begin position="1113"/>
        <end position="1142"/>
    </location>
</feature>
<dbReference type="GO" id="GO:0005524">
    <property type="term" value="F:ATP binding"/>
    <property type="evidence" value="ECO:0007669"/>
    <property type="project" value="UniProtKB-KW"/>
</dbReference>
<evidence type="ECO:0000313" key="8">
    <source>
        <dbReference type="Proteomes" id="UP000673552"/>
    </source>
</evidence>
<dbReference type="OrthoDB" id="267678at2759"/>
<feature type="compositionally biased region" description="Low complexity" evidence="5">
    <location>
        <begin position="33"/>
        <end position="56"/>
    </location>
</feature>
<dbReference type="Gene3D" id="1.10.510.10">
    <property type="entry name" value="Transferase(Phosphotransferase) domain 1"/>
    <property type="match status" value="2"/>
</dbReference>
<feature type="region of interest" description="Disordered" evidence="5">
    <location>
        <begin position="367"/>
        <end position="419"/>
    </location>
</feature>
<feature type="domain" description="Protein kinase" evidence="6">
    <location>
        <begin position="1159"/>
        <end position="1811"/>
    </location>
</feature>
<feature type="region of interest" description="Disordered" evidence="5">
    <location>
        <begin position="30"/>
        <end position="56"/>
    </location>
</feature>
<proteinExistence type="predicted"/>
<evidence type="ECO:0000256" key="3">
    <source>
        <dbReference type="ARBA" id="ARBA00022777"/>
    </source>
</evidence>
<evidence type="ECO:0000313" key="7">
    <source>
        <dbReference type="EMBL" id="KAG5486210.1"/>
    </source>
</evidence>
<dbReference type="InterPro" id="IPR008271">
    <property type="entry name" value="Ser/Thr_kinase_AS"/>
</dbReference>
<dbReference type="EMBL" id="JAFEUZ010000007">
    <property type="protein sequence ID" value="KAG5486210.1"/>
    <property type="molecule type" value="Genomic_DNA"/>
</dbReference>
<feature type="region of interest" description="Disordered" evidence="5">
    <location>
        <begin position="1009"/>
        <end position="1066"/>
    </location>
</feature>
<dbReference type="PROSITE" id="PS50011">
    <property type="entry name" value="PROTEIN_KINASE_DOM"/>
    <property type="match status" value="1"/>
</dbReference>
<evidence type="ECO:0000256" key="4">
    <source>
        <dbReference type="ARBA" id="ARBA00022840"/>
    </source>
</evidence>
<evidence type="ECO:0000259" key="6">
    <source>
        <dbReference type="PROSITE" id="PS50011"/>
    </source>
</evidence>
<dbReference type="Proteomes" id="UP000673552">
    <property type="component" value="Chromosome 7"/>
</dbReference>
<feature type="compositionally biased region" description="Low complexity" evidence="5">
    <location>
        <begin position="1332"/>
        <end position="1346"/>
    </location>
</feature>
<sequence>MPMDPSTASPAPSPLATTLEAHVSRWQTCGLKQAGQSGSDGGAAAATTSSSNASAAPPSVSVRFVILAALGAVTASAAVHSYQALTRSSYQRRSPSAPRSRPRMGCREASSPSLAGKNATESAGGAAPLPPGVERRASSTGRRSSLPAACLSAANRVAPRANPSPTAASASELGQGRARVGDVRADSFSVTPATDTATGAVGRSDNNEMPFTHFGAPPSQLAHDHIAAVDAWHTTPPAAAAPSPPPPATSKAHLSHQYDLEPYALQGLAGGAHGWKRVFGLLKPQTRQRGGHDGAGATDGEAAATGSADPHVPRSLTRTYEDSRVTTIEYPALVRGSLSPAAPVTAAAETVSPARCACTAASSSRAVDSDVSLHSRTPGPSTVVTKPRPAQPCEAERRRSSVSESSARSKSASPQRLHPSQIAVPPAAAAAAPPPPSRFLSSLSLHVLQHLNFCASRGGGSGPGGSTIADAVASRVAWRGVHTAPTANTFPASAALALAHRNLQRDISTLVAATASVRPMTSAPSPLSPSCAHTARCSALPPASVSLQGASIASCKSQQQHSEATAAEPCRLLETAYKSGSCSSKQREKGLPAEGEAGVAEDAAKSAALAASEEDGQQHGTSSSLRHEPDSEQRCDIHVMGSVVGQCELTARESGWEHDILLLLPLPAPAAAAAAAGTAVEAVPTAASHNAATELTGAAFPPTSRAHRSTIAEQLAVLTSRREQQHRYTQQLQASRGSTGLATGIEKALPSSLSTLSPPNYADGAAASTAMGFLGAELSRDASGAHRIPSGASLYYTDTTSGTLFPSRLLPYHFESHAYSDVTTEVQQCKRRRQQDRATSLGACTLAAPEGDLEDEDKGRETRSAATMMTATAAPRRPMEGAATEASLTAATQATSVQKASASAGAALLTSVEEIVAPLSQPKPAQPCNERRVDDLTVKHEEDGSASYSISLTYHDSETGTSRTVNTCALPPLRRCDAGAPIPGLLSLAGGATVHAATRTMLPATTATLASSARGTTSPAHSRSVSVGAVSPARTARSSPESSAAVTTTGKSPLHWRPRRASDAEDKEVASTALGLAQVARAAAEWPWPATRSGGLKHYNSVSAAAATAAGVASGNSTGDAVPTATTGGKVSPFAAPLPPMEPQHGPRLRGVAGRNGEMAIGAFLGGGACGKVYECLNTETGQVLAAKQIVFDAKDKKLRTRLRQLELELEVLTLASRHHVRWIVGFFGAEKRGHSVLMYLEYCQRGSLLDYMMESDGAAAAGWNAGSAAEVAAPEPSAAPASRCAGSSFDANESSPVAAAEAWQRHREHRSGADKCLTTCSTPQGQHGVRPRSASSRAARALRAQAQERQEQPQAICGGVAAAGQTERGEGEEAAAAASASVSVAGSSVNVPGLASDTMPMSEALQPQMPPLPIEQAQRFTRQIVEGLCFLHEHNYAHLDVKTANVLVAADEECRLADLGCAMRLQPPPPASLWQRGEPPGTDGALKGGAHRDVDEAFPPPYPVLVDHEAITELRGTALYMAPEMIRFESRAIGSPADVWSLGCVVMEMTTGCAPWRHIAKDKLRVLYRIGSARDELPLPPLMCAQAEKARQWLAQRGLLATISTSPEQGEEAACAMGVDDVAQVPRSVAGAREDRSAGRVARSCVVCGDRESSVSGSFAEPHAQRRRVDRATHDSGGSGVGVGAMPRSGEQGSWPFSVADESCSSCVNTATPCSLPSSSPTIPAALSTSSTAAGANTSSSSFVRVLSATTAGLPRDEEAAAVEAEEPLFRSPCRIMHLYAALEDFVAACVKVRPEDRSSAEELLRHPFLTL</sequence>
<keyword evidence="8" id="KW-1185">Reference proteome</keyword>
<keyword evidence="2" id="KW-0547">Nucleotide-binding</keyword>
<dbReference type="RefSeq" id="XP_067181062.1">
    <property type="nucleotide sequence ID" value="XM_067324705.1"/>
</dbReference>
<feature type="compositionally biased region" description="Low complexity" evidence="5">
    <location>
        <begin position="593"/>
        <end position="611"/>
    </location>
</feature>
<dbReference type="GO" id="GO:0004672">
    <property type="term" value="F:protein kinase activity"/>
    <property type="evidence" value="ECO:0007669"/>
    <property type="project" value="InterPro"/>
</dbReference>
<dbReference type="InterPro" id="IPR000719">
    <property type="entry name" value="Prot_kinase_dom"/>
</dbReference>
<dbReference type="PROSITE" id="PS00108">
    <property type="entry name" value="PROTEIN_KINASE_ST"/>
    <property type="match status" value="1"/>
</dbReference>
<gene>
    <name evidence="7" type="ORF">LSCM1_07330</name>
</gene>
<dbReference type="GeneID" id="92517217"/>
<evidence type="ECO:0000256" key="2">
    <source>
        <dbReference type="ARBA" id="ARBA00022741"/>
    </source>
</evidence>
<feature type="region of interest" description="Disordered" evidence="5">
    <location>
        <begin position="1471"/>
        <end position="1494"/>
    </location>
</feature>
<dbReference type="PANTHER" id="PTHR48016">
    <property type="entry name" value="MAP KINASE KINASE KINASE SSK2-RELATED-RELATED"/>
    <property type="match status" value="1"/>
</dbReference>
<feature type="region of interest" description="Disordered" evidence="5">
    <location>
        <begin position="582"/>
        <end position="632"/>
    </location>
</feature>
<dbReference type="InterPro" id="IPR050538">
    <property type="entry name" value="MAP_kinase_kinase_kinase"/>
</dbReference>
<reference evidence="7 8" key="1">
    <citation type="submission" date="2021-03" db="EMBL/GenBank/DDBJ databases">
        <title>Leishmania (Mundinia) martiniquensis Genome sequencing and assembly.</title>
        <authorList>
            <person name="Almutairi H."/>
            <person name="Gatherer D."/>
        </authorList>
    </citation>
    <scope>NUCLEOTIDE SEQUENCE [LARGE SCALE GENOMIC DNA]</scope>
    <source>
        <strain evidence="7">LSCM1</strain>
    </source>
</reference>
<name>A0A836HLA0_9TRYP</name>